<name>A0A814CAL8_9BILA</name>
<evidence type="ECO:0000313" key="6">
    <source>
        <dbReference type="Proteomes" id="UP000663879"/>
    </source>
</evidence>
<dbReference type="AlphaFoldDB" id="A0A814CAL8"/>
<protein>
    <recommendedName>
        <fullName evidence="4">FLYWCH-type domain-containing protein</fullName>
    </recommendedName>
</protein>
<evidence type="ECO:0000256" key="3">
    <source>
        <dbReference type="ARBA" id="ARBA00022833"/>
    </source>
</evidence>
<evidence type="ECO:0000256" key="2">
    <source>
        <dbReference type="ARBA" id="ARBA00022771"/>
    </source>
</evidence>
<evidence type="ECO:0000256" key="1">
    <source>
        <dbReference type="ARBA" id="ARBA00022723"/>
    </source>
</evidence>
<dbReference type="Proteomes" id="UP000663879">
    <property type="component" value="Unassembled WGS sequence"/>
</dbReference>
<keyword evidence="2" id="KW-0863">Zinc-finger</keyword>
<dbReference type="OrthoDB" id="6775370at2759"/>
<dbReference type="Pfam" id="PF04500">
    <property type="entry name" value="FLYWCH"/>
    <property type="match status" value="1"/>
</dbReference>
<reference evidence="5" key="1">
    <citation type="submission" date="2021-02" db="EMBL/GenBank/DDBJ databases">
        <authorList>
            <person name="Nowell W R."/>
        </authorList>
    </citation>
    <scope>NUCLEOTIDE SEQUENCE</scope>
    <source>
        <strain evidence="5">Ploen Becks lab</strain>
    </source>
</reference>
<dbReference type="Gene3D" id="2.20.25.240">
    <property type="match status" value="1"/>
</dbReference>
<gene>
    <name evidence="5" type="ORF">OXX778_LOCUS13253</name>
</gene>
<feature type="domain" description="FLYWCH-type" evidence="4">
    <location>
        <begin position="7"/>
        <end position="70"/>
    </location>
</feature>
<evidence type="ECO:0000313" key="5">
    <source>
        <dbReference type="EMBL" id="CAF0937663.1"/>
    </source>
</evidence>
<dbReference type="InterPro" id="IPR007588">
    <property type="entry name" value="Znf_FLYWCH"/>
</dbReference>
<dbReference type="EMBL" id="CAJNOC010002515">
    <property type="protein sequence ID" value="CAF0937663.1"/>
    <property type="molecule type" value="Genomic_DNA"/>
</dbReference>
<proteinExistence type="predicted"/>
<sequence length="159" mass="18552">MSNELEYVPSNKRGLMLFYQDHLYQKLKRPNQDGTQSWRCRDYRLKNKHCKALFYTKDNKIVALPGQHFHEKVKKTEVTFACAKKKIKDLVKTETGPIKKIFESTINKTIADNQLEISESALFAPKNKNIEKSLYDLRHENLVPFLPKSTKDIIFSGAF</sequence>
<keyword evidence="1" id="KW-0479">Metal-binding</keyword>
<keyword evidence="3" id="KW-0862">Zinc</keyword>
<accession>A0A814CAL8</accession>
<keyword evidence="6" id="KW-1185">Reference proteome</keyword>
<organism evidence="5 6">
    <name type="scientific">Brachionus calyciflorus</name>
    <dbReference type="NCBI Taxonomy" id="104777"/>
    <lineage>
        <taxon>Eukaryota</taxon>
        <taxon>Metazoa</taxon>
        <taxon>Spiralia</taxon>
        <taxon>Gnathifera</taxon>
        <taxon>Rotifera</taxon>
        <taxon>Eurotatoria</taxon>
        <taxon>Monogononta</taxon>
        <taxon>Pseudotrocha</taxon>
        <taxon>Ploima</taxon>
        <taxon>Brachionidae</taxon>
        <taxon>Brachionus</taxon>
    </lineage>
</organism>
<comment type="caution">
    <text evidence="5">The sequence shown here is derived from an EMBL/GenBank/DDBJ whole genome shotgun (WGS) entry which is preliminary data.</text>
</comment>
<evidence type="ECO:0000259" key="4">
    <source>
        <dbReference type="Pfam" id="PF04500"/>
    </source>
</evidence>
<dbReference type="GO" id="GO:0008270">
    <property type="term" value="F:zinc ion binding"/>
    <property type="evidence" value="ECO:0007669"/>
    <property type="project" value="UniProtKB-KW"/>
</dbReference>